<dbReference type="InterPro" id="IPR059000">
    <property type="entry name" value="ATPase_P-type_domA"/>
</dbReference>
<keyword evidence="3 10" id="KW-0812">Transmembrane</keyword>
<dbReference type="GO" id="GO:0005524">
    <property type="term" value="F:ATP binding"/>
    <property type="evidence" value="ECO:0007669"/>
    <property type="project" value="UniProtKB-UniRule"/>
</dbReference>
<dbReference type="Pfam" id="PF00702">
    <property type="entry name" value="Hydrolase"/>
    <property type="match status" value="1"/>
</dbReference>
<evidence type="ECO:0000256" key="6">
    <source>
        <dbReference type="ARBA" id="ARBA00022989"/>
    </source>
</evidence>
<evidence type="ECO:0000256" key="3">
    <source>
        <dbReference type="ARBA" id="ARBA00022692"/>
    </source>
</evidence>
<sequence length="612" mass="61494">MMGWRAGLRRLAPVVVGLGLGLGFAARLAGQERLAAGLWIAPAILVAAEVAVDFAAGLLRGALGVDLIALLAIIGSILLGQNLAGVIIAGMVAGGAALEDYAGARARRELAALVGRTPTTAHRHTDGTIEDIPAGAVVIGDNLLVKPGEVVPVDGALGDAATLDESALTGEPLPVTRHAGDAVRSGVLNAGGPFSLRATATADASTYAAVIRLVAAAERERPPMARLADRWALGFLGVTLTVCIAAWLASGDPVRALAVLVVATPCPLILATPVALICGISRAAGRGVIVKGGGALERLARADIALFDKTGTLTAGTPSMTGLAALDGFSPAEVLRLAASLEQVSQHGVAEGIVTAGRAAGRLVTPVNVTETPGLGLSGLVGADQVMVGGARMFETAGISLPQDGHVAARANGAEATAWVAVNGQPAGAITLTDAIRPDARPLIASLRNLGFRRLVMLSGDRPEPAARVGAELGLDAVYAALSPAEKIGRAREERAHGITMMIGDGINDAPALAAADIGIAMGARGAAAAAEAAEVVLMLDRLDRVAEAVSIARRTRFIALQSIVAGMGLSMLAMTVAAAGYLPPVAGALLQEAIDVAVILNALRALGGGGR</sequence>
<dbReference type="InterPro" id="IPR023214">
    <property type="entry name" value="HAD_sf"/>
</dbReference>
<dbReference type="HOGENOM" id="CLU_001771_6_3_5"/>
<dbReference type="Gene3D" id="3.40.1110.10">
    <property type="entry name" value="Calcium-transporting ATPase, cytoplasmic domain N"/>
    <property type="match status" value="1"/>
</dbReference>
<dbReference type="NCBIfam" id="TIGR01494">
    <property type="entry name" value="ATPase_P-type"/>
    <property type="match status" value="2"/>
</dbReference>
<feature type="transmembrane region" description="Helical" evidence="10">
    <location>
        <begin position="35"/>
        <end position="52"/>
    </location>
</feature>
<dbReference type="GO" id="GO:0016887">
    <property type="term" value="F:ATP hydrolysis activity"/>
    <property type="evidence" value="ECO:0007669"/>
    <property type="project" value="InterPro"/>
</dbReference>
<feature type="transmembrane region" description="Helical" evidence="10">
    <location>
        <begin position="256"/>
        <end position="278"/>
    </location>
</feature>
<organism evidence="12 13">
    <name type="scientific">Acidiphilium multivorum (strain DSM 11245 / JCM 8867 / NBRC 100883 / AIU 301)</name>
    <dbReference type="NCBI Taxonomy" id="926570"/>
    <lineage>
        <taxon>Bacteria</taxon>
        <taxon>Pseudomonadati</taxon>
        <taxon>Pseudomonadota</taxon>
        <taxon>Alphaproteobacteria</taxon>
        <taxon>Acetobacterales</taxon>
        <taxon>Acidocellaceae</taxon>
        <taxon>Acidiphilium</taxon>
    </lineage>
</organism>
<dbReference type="GO" id="GO:0046872">
    <property type="term" value="F:metal ion binding"/>
    <property type="evidence" value="ECO:0007669"/>
    <property type="project" value="UniProtKB-KW"/>
</dbReference>
<dbReference type="EMBL" id="AP012035">
    <property type="protein sequence ID" value="BAJ82718.1"/>
    <property type="molecule type" value="Genomic_DNA"/>
</dbReference>
<dbReference type="SUPFAM" id="SSF81665">
    <property type="entry name" value="Calcium ATPase, transmembrane domain M"/>
    <property type="match status" value="1"/>
</dbReference>
<evidence type="ECO:0000256" key="9">
    <source>
        <dbReference type="ARBA" id="ARBA00047308"/>
    </source>
</evidence>
<keyword evidence="10" id="KW-1003">Cell membrane</keyword>
<dbReference type="SFLD" id="SFLDG00002">
    <property type="entry name" value="C1.7:_P-type_atpase_like"/>
    <property type="match status" value="1"/>
</dbReference>
<dbReference type="InterPro" id="IPR044492">
    <property type="entry name" value="P_typ_ATPase_HD_dom"/>
</dbReference>
<comment type="catalytic activity">
    <reaction evidence="9">
        <text>Zn(2+)(in) + ATP + H2O = Zn(2+)(out) + ADP + phosphate + H(+)</text>
        <dbReference type="Rhea" id="RHEA:20621"/>
        <dbReference type="ChEBI" id="CHEBI:15377"/>
        <dbReference type="ChEBI" id="CHEBI:15378"/>
        <dbReference type="ChEBI" id="CHEBI:29105"/>
        <dbReference type="ChEBI" id="CHEBI:30616"/>
        <dbReference type="ChEBI" id="CHEBI:43474"/>
        <dbReference type="ChEBI" id="CHEBI:456216"/>
        <dbReference type="EC" id="7.2.2.12"/>
    </reaction>
</comment>
<feature type="transmembrane region" description="Helical" evidence="10">
    <location>
        <begin position="231"/>
        <end position="250"/>
    </location>
</feature>
<reference evidence="12 13" key="1">
    <citation type="submission" date="2010-12" db="EMBL/GenBank/DDBJ databases">
        <title>Whole genome sequence of Acidiphilium multivorum AIU301.</title>
        <authorList>
            <person name="Narita-Yamada S."/>
            <person name="Nakamura S."/>
            <person name="Ito N."/>
            <person name="Takarada H."/>
            <person name="Katano Y."/>
            <person name="Nakazawa H."/>
            <person name="Hosoyama A."/>
            <person name="Yamada R."/>
            <person name="Fujita N."/>
        </authorList>
    </citation>
    <scope>NUCLEOTIDE SEQUENCE [LARGE SCALE GENOMIC DNA]</scope>
    <source>
        <strain evidence="13">DSM 11245 / JCM 8867 / AIU301</strain>
    </source>
</reference>
<feature type="domain" description="P-type ATPase A" evidence="11">
    <location>
        <begin position="117"/>
        <end position="214"/>
    </location>
</feature>
<keyword evidence="5" id="KW-1278">Translocase</keyword>
<name>F0IXF3_ACIMA</name>
<dbReference type="InterPro" id="IPR027256">
    <property type="entry name" value="P-typ_ATPase_IB"/>
</dbReference>
<dbReference type="PRINTS" id="PR00119">
    <property type="entry name" value="CATATPASE"/>
</dbReference>
<evidence type="ECO:0000256" key="4">
    <source>
        <dbReference type="ARBA" id="ARBA00022723"/>
    </source>
</evidence>
<feature type="transmembrane region" description="Helical" evidence="10">
    <location>
        <begin position="558"/>
        <end position="583"/>
    </location>
</feature>
<keyword evidence="4 10" id="KW-0479">Metal-binding</keyword>
<keyword evidence="13" id="KW-1185">Reference proteome</keyword>
<evidence type="ECO:0000256" key="2">
    <source>
        <dbReference type="ARBA" id="ARBA00006024"/>
    </source>
</evidence>
<dbReference type="SFLD" id="SFLDF00027">
    <property type="entry name" value="p-type_atpase"/>
    <property type="match status" value="1"/>
</dbReference>
<dbReference type="PANTHER" id="PTHR48085:SF5">
    <property type="entry name" value="CADMIUM_ZINC-TRANSPORTING ATPASE HMA4-RELATED"/>
    <property type="match status" value="1"/>
</dbReference>
<dbReference type="Gene3D" id="3.40.50.1000">
    <property type="entry name" value="HAD superfamily/HAD-like"/>
    <property type="match status" value="1"/>
</dbReference>
<dbReference type="PANTHER" id="PTHR48085">
    <property type="entry name" value="CADMIUM/ZINC-TRANSPORTING ATPASE HMA2-RELATED"/>
    <property type="match status" value="1"/>
</dbReference>
<gene>
    <name evidence="12" type="ordered locus">ACMV_33710</name>
</gene>
<dbReference type="GO" id="GO:0016463">
    <property type="term" value="F:P-type zinc transporter activity"/>
    <property type="evidence" value="ECO:0007669"/>
    <property type="project" value="UniProtKB-EC"/>
</dbReference>
<evidence type="ECO:0000256" key="7">
    <source>
        <dbReference type="ARBA" id="ARBA00023136"/>
    </source>
</evidence>
<dbReference type="AlphaFoldDB" id="F0IXF3"/>
<comment type="subcellular location">
    <subcellularLocation>
        <location evidence="10">Cell membrane</location>
    </subcellularLocation>
    <subcellularLocation>
        <location evidence="1">Membrane</location>
    </subcellularLocation>
</comment>
<dbReference type="GO" id="GO:0015086">
    <property type="term" value="F:cadmium ion transmembrane transporter activity"/>
    <property type="evidence" value="ECO:0007669"/>
    <property type="project" value="TreeGrafter"/>
</dbReference>
<dbReference type="GO" id="GO:0005886">
    <property type="term" value="C:plasma membrane"/>
    <property type="evidence" value="ECO:0007669"/>
    <property type="project" value="UniProtKB-SubCell"/>
</dbReference>
<keyword evidence="12" id="KW-0378">Hydrolase</keyword>
<dbReference type="InterPro" id="IPR008250">
    <property type="entry name" value="ATPase_P-typ_transduc_dom_A_sf"/>
</dbReference>
<comment type="similarity">
    <text evidence="2 10">Belongs to the cation transport ATPase (P-type) (TC 3.A.3) family. Type IB subfamily.</text>
</comment>
<dbReference type="InterPro" id="IPR051014">
    <property type="entry name" value="Cation_Transport_ATPase_IB"/>
</dbReference>
<evidence type="ECO:0000256" key="1">
    <source>
        <dbReference type="ARBA" id="ARBA00004370"/>
    </source>
</evidence>
<keyword evidence="7 10" id="KW-0472">Membrane</keyword>
<protein>
    <recommendedName>
        <fullName evidence="8">P-type Zn(2+) transporter</fullName>
        <ecNumber evidence="8">7.2.2.12</ecNumber>
    </recommendedName>
</protein>
<evidence type="ECO:0000256" key="8">
    <source>
        <dbReference type="ARBA" id="ARBA00039097"/>
    </source>
</evidence>
<dbReference type="SUPFAM" id="SSF81653">
    <property type="entry name" value="Calcium ATPase, transduction domain A"/>
    <property type="match status" value="1"/>
</dbReference>
<feature type="transmembrane region" description="Helical" evidence="10">
    <location>
        <begin position="83"/>
        <end position="102"/>
    </location>
</feature>
<dbReference type="KEGG" id="amv:ACMV_33710"/>
<evidence type="ECO:0000256" key="5">
    <source>
        <dbReference type="ARBA" id="ARBA00022967"/>
    </source>
</evidence>
<keyword evidence="10" id="KW-0547">Nucleotide-binding</keyword>
<keyword evidence="10" id="KW-0067">ATP-binding</keyword>
<dbReference type="Proteomes" id="UP000007100">
    <property type="component" value="Chromosome"/>
</dbReference>
<dbReference type="InterPro" id="IPR001757">
    <property type="entry name" value="P_typ_ATPase"/>
</dbReference>
<dbReference type="InterPro" id="IPR018303">
    <property type="entry name" value="ATPase_P-typ_P_site"/>
</dbReference>
<proteinExistence type="inferred from homology"/>
<evidence type="ECO:0000259" key="11">
    <source>
        <dbReference type="Pfam" id="PF00122"/>
    </source>
</evidence>
<dbReference type="InterPro" id="IPR023299">
    <property type="entry name" value="ATPase_P-typ_cyto_dom_N"/>
</dbReference>
<dbReference type="InterPro" id="IPR036412">
    <property type="entry name" value="HAD-like_sf"/>
</dbReference>
<dbReference type="EC" id="7.2.2.12" evidence="8"/>
<dbReference type="Gene3D" id="2.70.150.10">
    <property type="entry name" value="Calcium-transporting ATPase, cytoplasmic transduction domain A"/>
    <property type="match status" value="1"/>
</dbReference>
<keyword evidence="6 10" id="KW-1133">Transmembrane helix</keyword>
<evidence type="ECO:0000313" key="13">
    <source>
        <dbReference type="Proteomes" id="UP000007100"/>
    </source>
</evidence>
<evidence type="ECO:0000256" key="10">
    <source>
        <dbReference type="RuleBase" id="RU362081"/>
    </source>
</evidence>
<dbReference type="SFLD" id="SFLDS00003">
    <property type="entry name" value="Haloacid_Dehalogenase"/>
    <property type="match status" value="1"/>
</dbReference>
<evidence type="ECO:0000313" key="12">
    <source>
        <dbReference type="EMBL" id="BAJ82718.1"/>
    </source>
</evidence>
<dbReference type="NCBIfam" id="TIGR01525">
    <property type="entry name" value="ATPase-IB_hvy"/>
    <property type="match status" value="1"/>
</dbReference>
<dbReference type="SUPFAM" id="SSF56784">
    <property type="entry name" value="HAD-like"/>
    <property type="match status" value="1"/>
</dbReference>
<accession>F0IXF3</accession>
<dbReference type="InterPro" id="IPR023298">
    <property type="entry name" value="ATPase_P-typ_TM_dom_sf"/>
</dbReference>
<dbReference type="PROSITE" id="PS00154">
    <property type="entry name" value="ATPASE_E1_E2"/>
    <property type="match status" value="1"/>
</dbReference>
<dbReference type="Pfam" id="PF00122">
    <property type="entry name" value="E1-E2_ATPase"/>
    <property type="match status" value="1"/>
</dbReference>